<dbReference type="Proteomes" id="UP000198925">
    <property type="component" value="Unassembled WGS sequence"/>
</dbReference>
<organism evidence="3 4">
    <name type="scientific">Belnapia rosea</name>
    <dbReference type="NCBI Taxonomy" id="938405"/>
    <lineage>
        <taxon>Bacteria</taxon>
        <taxon>Pseudomonadati</taxon>
        <taxon>Pseudomonadota</taxon>
        <taxon>Alphaproteobacteria</taxon>
        <taxon>Acetobacterales</taxon>
        <taxon>Roseomonadaceae</taxon>
        <taxon>Belnapia</taxon>
    </lineage>
</organism>
<dbReference type="RefSeq" id="WP_176849694.1">
    <property type="nucleotide sequence ID" value="NZ_FMZX01000014.1"/>
</dbReference>
<evidence type="ECO:0000313" key="3">
    <source>
        <dbReference type="EMBL" id="SDD91103.1"/>
    </source>
</evidence>
<keyword evidence="4" id="KW-1185">Reference proteome</keyword>
<gene>
    <name evidence="3" type="ORF">SAMN04487779_1014101</name>
</gene>
<evidence type="ECO:0000256" key="1">
    <source>
        <dbReference type="SAM" id="MobiDB-lite"/>
    </source>
</evidence>
<dbReference type="AlphaFoldDB" id="A0A1G6YM98"/>
<reference evidence="3 4" key="1">
    <citation type="submission" date="2016-10" db="EMBL/GenBank/DDBJ databases">
        <authorList>
            <person name="de Groot N.N."/>
        </authorList>
    </citation>
    <scope>NUCLEOTIDE SEQUENCE [LARGE SCALE GENOMIC DNA]</scope>
    <source>
        <strain evidence="3 4">CPCC 100156</strain>
    </source>
</reference>
<name>A0A1G6YM98_9PROT</name>
<proteinExistence type="predicted"/>
<feature type="domain" description="EF-hand" evidence="2">
    <location>
        <begin position="14"/>
        <end position="49"/>
    </location>
</feature>
<dbReference type="PROSITE" id="PS50222">
    <property type="entry name" value="EF_HAND_2"/>
    <property type="match status" value="1"/>
</dbReference>
<evidence type="ECO:0000313" key="4">
    <source>
        <dbReference type="Proteomes" id="UP000198925"/>
    </source>
</evidence>
<dbReference type="GO" id="GO:0005509">
    <property type="term" value="F:calcium ion binding"/>
    <property type="evidence" value="ECO:0007669"/>
    <property type="project" value="InterPro"/>
</dbReference>
<dbReference type="SMART" id="SM00054">
    <property type="entry name" value="EFh"/>
    <property type="match status" value="2"/>
</dbReference>
<dbReference type="InterPro" id="IPR002048">
    <property type="entry name" value="EF_hand_dom"/>
</dbReference>
<dbReference type="Gene3D" id="1.10.238.10">
    <property type="entry name" value="EF-hand"/>
    <property type="match status" value="1"/>
</dbReference>
<dbReference type="PROSITE" id="PS00018">
    <property type="entry name" value="EF_HAND_1"/>
    <property type="match status" value="2"/>
</dbReference>
<dbReference type="InterPro" id="IPR011992">
    <property type="entry name" value="EF-hand-dom_pair"/>
</dbReference>
<dbReference type="InterPro" id="IPR018247">
    <property type="entry name" value="EF_Hand_1_Ca_BS"/>
</dbReference>
<evidence type="ECO:0000259" key="2">
    <source>
        <dbReference type="PROSITE" id="PS50222"/>
    </source>
</evidence>
<dbReference type="EMBL" id="FMZX01000014">
    <property type="protein sequence ID" value="SDD91103.1"/>
    <property type="molecule type" value="Genomic_DNA"/>
</dbReference>
<dbReference type="STRING" id="938405.SAMN02927895_04000"/>
<dbReference type="CDD" id="cd00051">
    <property type="entry name" value="EFh"/>
    <property type="match status" value="1"/>
</dbReference>
<dbReference type="Pfam" id="PF13499">
    <property type="entry name" value="EF-hand_7"/>
    <property type="match status" value="1"/>
</dbReference>
<protein>
    <submittedName>
        <fullName evidence="3">EF-hand domain pair</fullName>
    </submittedName>
</protein>
<feature type="region of interest" description="Disordered" evidence="1">
    <location>
        <begin position="73"/>
        <end position="93"/>
    </location>
</feature>
<accession>A0A1G6YM98</accession>
<sequence length="130" mass="13189">MQVSASGSAGNAAMIQQMRERMFSRADKDGDGSLTLDEFQPLARPAASAGTGAMDATFKALDADGDGRLSSAEMAQARPHRHGGGRMGTGADGMATLLGVQESSQGQSPGGIEAVMARMLRAYGGKVGAA</sequence>
<dbReference type="SUPFAM" id="SSF47473">
    <property type="entry name" value="EF-hand"/>
    <property type="match status" value="1"/>
</dbReference>